<dbReference type="PANTHER" id="PTHR11638">
    <property type="entry name" value="ATP-DEPENDENT CLP PROTEASE"/>
    <property type="match status" value="1"/>
</dbReference>
<dbReference type="Pfam" id="PF02861">
    <property type="entry name" value="Clp_N"/>
    <property type="match status" value="1"/>
</dbReference>
<keyword evidence="11" id="KW-1185">Reference proteome</keyword>
<dbReference type="GO" id="GO:0016887">
    <property type="term" value="F:ATP hydrolysis activity"/>
    <property type="evidence" value="ECO:0007669"/>
    <property type="project" value="InterPro"/>
</dbReference>
<dbReference type="Pfam" id="PF07724">
    <property type="entry name" value="AAA_2"/>
    <property type="match status" value="1"/>
</dbReference>
<gene>
    <name evidence="10" type="primary">clpA</name>
    <name evidence="10" type="ORF">C6N40_09225</name>
</gene>
<sequence length="758" mass="83335">MFSKDLEYTIGQCYKQAREARHEFMTVEHLLLALLDNPSAASVLKACGADQPRLSTGLRQIISETVPVLPADDPRDTQPTLGFQRVLQRAVYHVQSSGKKEVTGANVLVAIFGEKDSHAVYFLNQQEITRLDVVNYLSHGIAKIGDAAEEKAAPEAKPEGEEGGEAKGNPLQEFAANLNELAREGKIDPLIGREDEVERTIQVLCRRRKNNPLYVGEAGVGKTALAEGLAWRIVEGRVPEVLRDATIYSLDLGALVAGTKYRGDFEKRLKAVIQQIKKEPGAILFVDEIHTIIGAGSASGGTMDASNLIKPVLQSGELRCIGSTTFQEYRGVFEKDRALARRFQKIDVVEPTVAEAVAILNGLKSKFEAHHDVEYAADALQAAVDLSVKHINDRLLPDKAIDVIDEAGARQRLLAEDRRKKVVDVEEIELIVAKMARIPTKQVSASDKDVLLNLERNLKMVIFGQDPAIETLVSAIKLARSGLANPDKPIGNFLFAGPTGVGKTEVTRQLAMQLGIELVRFDMSEYMEAHSVSRLIGAPPGYVGFDQGGLLTEKIVKTPHCVLLLDEIEKAHPDVFNILLQVMDRGVLTDTNGREANFRNVVLVMTTNAGATQAARRTMGFVEQNHTTDAMEVIRKAFTPEFRNRLDGIIQFGSLGMDHILRVVDKFLIELESQLHEKHVSLSATPEARQWLAQHGFDPQMGARPMSRLLQDRIKRPLADELLFGKLVGGGKVSVEVRDGELVVEAQAEPEKLLPATV</sequence>
<dbReference type="EMBL" id="PVLF01000013">
    <property type="protein sequence ID" value="PRH82201.1"/>
    <property type="molecule type" value="Genomic_DNA"/>
</dbReference>
<dbReference type="PROSITE" id="PS00870">
    <property type="entry name" value="CLPAB_1"/>
    <property type="match status" value="1"/>
</dbReference>
<evidence type="ECO:0000256" key="2">
    <source>
        <dbReference type="ARBA" id="ARBA00022737"/>
    </source>
</evidence>
<organism evidence="10 11">
    <name type="scientific">Arenimonas caeni</name>
    <dbReference type="NCBI Taxonomy" id="2058085"/>
    <lineage>
        <taxon>Bacteria</taxon>
        <taxon>Pseudomonadati</taxon>
        <taxon>Pseudomonadota</taxon>
        <taxon>Gammaproteobacteria</taxon>
        <taxon>Lysobacterales</taxon>
        <taxon>Lysobacteraceae</taxon>
        <taxon>Arenimonas</taxon>
    </lineage>
</organism>
<dbReference type="InterPro" id="IPR018368">
    <property type="entry name" value="ClpA/B_CS1"/>
</dbReference>
<dbReference type="SMART" id="SM01086">
    <property type="entry name" value="ClpB_D2-small"/>
    <property type="match status" value="1"/>
</dbReference>
<dbReference type="CDD" id="cd19499">
    <property type="entry name" value="RecA-like_ClpB_Hsp104-like"/>
    <property type="match status" value="1"/>
</dbReference>
<evidence type="ECO:0000256" key="7">
    <source>
        <dbReference type="RuleBase" id="RU004432"/>
    </source>
</evidence>
<dbReference type="GO" id="GO:0034605">
    <property type="term" value="P:cellular response to heat"/>
    <property type="evidence" value="ECO:0007669"/>
    <property type="project" value="TreeGrafter"/>
</dbReference>
<dbReference type="AlphaFoldDB" id="A0A2P6M896"/>
<proteinExistence type="inferred from homology"/>
<dbReference type="Gene3D" id="1.10.8.60">
    <property type="match status" value="2"/>
</dbReference>
<dbReference type="FunFam" id="3.40.50.300:FF:000025">
    <property type="entry name" value="ATP-dependent Clp protease subunit"/>
    <property type="match status" value="1"/>
</dbReference>
<comment type="similarity">
    <text evidence="1 7">Belongs to the ClpA/ClpB family.</text>
</comment>
<dbReference type="InterPro" id="IPR050130">
    <property type="entry name" value="ClpA_ClpB"/>
</dbReference>
<dbReference type="InterPro" id="IPR004176">
    <property type="entry name" value="Clp_R_N"/>
</dbReference>
<evidence type="ECO:0000313" key="10">
    <source>
        <dbReference type="EMBL" id="PRH82201.1"/>
    </source>
</evidence>
<keyword evidence="5 7" id="KW-0143">Chaperone</keyword>
<keyword evidence="10" id="KW-0645">Protease</keyword>
<evidence type="ECO:0000256" key="1">
    <source>
        <dbReference type="ARBA" id="ARBA00008675"/>
    </source>
</evidence>
<comment type="caution">
    <text evidence="10">The sequence shown here is derived from an EMBL/GenBank/DDBJ whole genome shotgun (WGS) entry which is preliminary data.</text>
</comment>
<dbReference type="PRINTS" id="PR00300">
    <property type="entry name" value="CLPPROTEASEA"/>
</dbReference>
<dbReference type="SMART" id="SM00382">
    <property type="entry name" value="AAA"/>
    <property type="match status" value="2"/>
</dbReference>
<evidence type="ECO:0000256" key="3">
    <source>
        <dbReference type="ARBA" id="ARBA00022741"/>
    </source>
</evidence>
<dbReference type="PROSITE" id="PS00871">
    <property type="entry name" value="CLPAB_2"/>
    <property type="match status" value="1"/>
</dbReference>
<dbReference type="PANTHER" id="PTHR11638:SF111">
    <property type="entry name" value="ATP-DEPENDENT CLP PROTEASE ATP-BINDING SUBUNIT CLPA"/>
    <property type="match status" value="1"/>
</dbReference>
<evidence type="ECO:0000256" key="5">
    <source>
        <dbReference type="ARBA" id="ARBA00023186"/>
    </source>
</evidence>
<dbReference type="GO" id="GO:0006508">
    <property type="term" value="P:proteolysis"/>
    <property type="evidence" value="ECO:0007669"/>
    <property type="project" value="UniProtKB-KW"/>
</dbReference>
<protein>
    <submittedName>
        <fullName evidence="10">ATP-dependent Clp protease ATP-binding subunit ClpA</fullName>
    </submittedName>
</protein>
<feature type="domain" description="Clp R" evidence="9">
    <location>
        <begin position="1"/>
        <end position="146"/>
    </location>
</feature>
<dbReference type="NCBIfam" id="TIGR02639">
    <property type="entry name" value="ClpA"/>
    <property type="match status" value="1"/>
</dbReference>
<dbReference type="SUPFAM" id="SSF52540">
    <property type="entry name" value="P-loop containing nucleoside triphosphate hydrolases"/>
    <property type="match status" value="2"/>
</dbReference>
<evidence type="ECO:0000256" key="4">
    <source>
        <dbReference type="ARBA" id="ARBA00022840"/>
    </source>
</evidence>
<dbReference type="InterPro" id="IPR001270">
    <property type="entry name" value="ClpA/B"/>
</dbReference>
<dbReference type="PROSITE" id="PS51903">
    <property type="entry name" value="CLP_R"/>
    <property type="match status" value="1"/>
</dbReference>
<dbReference type="Pfam" id="PF00004">
    <property type="entry name" value="AAA"/>
    <property type="match status" value="1"/>
</dbReference>
<accession>A0A2P6M896</accession>
<dbReference type="RefSeq" id="WP_106990726.1">
    <property type="nucleotide sequence ID" value="NZ_JAVEVW010000002.1"/>
</dbReference>
<dbReference type="OrthoDB" id="9803641at2"/>
<dbReference type="InterPro" id="IPR027417">
    <property type="entry name" value="P-loop_NTPase"/>
</dbReference>
<dbReference type="Pfam" id="PF17871">
    <property type="entry name" value="AAA_lid_9"/>
    <property type="match status" value="1"/>
</dbReference>
<dbReference type="GO" id="GO:0005737">
    <property type="term" value="C:cytoplasm"/>
    <property type="evidence" value="ECO:0007669"/>
    <property type="project" value="TreeGrafter"/>
</dbReference>
<dbReference type="InterPro" id="IPR036628">
    <property type="entry name" value="Clp_N_dom_sf"/>
</dbReference>
<evidence type="ECO:0000313" key="11">
    <source>
        <dbReference type="Proteomes" id="UP000241736"/>
    </source>
</evidence>
<dbReference type="Pfam" id="PF10431">
    <property type="entry name" value="ClpB_D2-small"/>
    <property type="match status" value="1"/>
</dbReference>
<keyword evidence="3 7" id="KW-0547">Nucleotide-binding</keyword>
<dbReference type="GO" id="GO:0008233">
    <property type="term" value="F:peptidase activity"/>
    <property type="evidence" value="ECO:0007669"/>
    <property type="project" value="UniProtKB-KW"/>
</dbReference>
<evidence type="ECO:0000259" key="9">
    <source>
        <dbReference type="PROSITE" id="PS51903"/>
    </source>
</evidence>
<dbReference type="GO" id="GO:0005524">
    <property type="term" value="F:ATP binding"/>
    <property type="evidence" value="ECO:0007669"/>
    <property type="project" value="UniProtKB-KW"/>
</dbReference>
<name>A0A2P6M896_9GAMM</name>
<evidence type="ECO:0000256" key="6">
    <source>
        <dbReference type="PROSITE-ProRule" id="PRU01251"/>
    </source>
</evidence>
<feature type="compositionally biased region" description="Basic and acidic residues" evidence="8">
    <location>
        <begin position="148"/>
        <end position="160"/>
    </location>
</feature>
<dbReference type="Gene3D" id="1.10.1780.10">
    <property type="entry name" value="Clp, N-terminal domain"/>
    <property type="match status" value="1"/>
</dbReference>
<dbReference type="Proteomes" id="UP000241736">
    <property type="component" value="Unassembled WGS sequence"/>
</dbReference>
<dbReference type="InterPro" id="IPR003959">
    <property type="entry name" value="ATPase_AAA_core"/>
</dbReference>
<keyword evidence="10" id="KW-0378">Hydrolase</keyword>
<dbReference type="InterPro" id="IPR028299">
    <property type="entry name" value="ClpA/B_CS2"/>
</dbReference>
<keyword evidence="4 7" id="KW-0067">ATP-binding</keyword>
<dbReference type="GO" id="GO:0043335">
    <property type="term" value="P:protein unfolding"/>
    <property type="evidence" value="ECO:0007669"/>
    <property type="project" value="InterPro"/>
</dbReference>
<evidence type="ECO:0000256" key="8">
    <source>
        <dbReference type="SAM" id="MobiDB-lite"/>
    </source>
</evidence>
<dbReference type="InterPro" id="IPR041546">
    <property type="entry name" value="ClpA/ClpB_AAA_lid"/>
</dbReference>
<dbReference type="InterPro" id="IPR003593">
    <property type="entry name" value="AAA+_ATPase"/>
</dbReference>
<dbReference type="SUPFAM" id="SSF81923">
    <property type="entry name" value="Double Clp-N motif"/>
    <property type="match status" value="1"/>
</dbReference>
<keyword evidence="2 6" id="KW-0677">Repeat</keyword>
<dbReference type="CDD" id="cd00009">
    <property type="entry name" value="AAA"/>
    <property type="match status" value="1"/>
</dbReference>
<dbReference type="Gene3D" id="3.40.50.300">
    <property type="entry name" value="P-loop containing nucleotide triphosphate hydrolases"/>
    <property type="match status" value="2"/>
</dbReference>
<dbReference type="InterPro" id="IPR019489">
    <property type="entry name" value="Clp_ATPase_C"/>
</dbReference>
<dbReference type="InterPro" id="IPR013461">
    <property type="entry name" value="ClpA"/>
</dbReference>
<feature type="region of interest" description="Disordered" evidence="8">
    <location>
        <begin position="148"/>
        <end position="169"/>
    </location>
</feature>
<reference evidence="10 11" key="1">
    <citation type="submission" date="2018-03" db="EMBL/GenBank/DDBJ databases">
        <title>Arenimonas caeni sp. nov., isolated from activated sludge.</title>
        <authorList>
            <person name="Liu H."/>
        </authorList>
    </citation>
    <scope>NUCLEOTIDE SEQUENCE [LARGE SCALE GENOMIC DNA]</scope>
    <source>
        <strain evidence="11">z29</strain>
    </source>
</reference>